<evidence type="ECO:0000313" key="2">
    <source>
        <dbReference type="Proteomes" id="UP001152888"/>
    </source>
</evidence>
<comment type="caution">
    <text evidence="1">The sequence shown here is derived from an EMBL/GenBank/DDBJ whole genome shotgun (WGS) entry which is preliminary data.</text>
</comment>
<dbReference type="AlphaFoldDB" id="A0A9P0LM18"/>
<dbReference type="OrthoDB" id="6771133at2759"/>
<reference evidence="1" key="1">
    <citation type="submission" date="2022-03" db="EMBL/GenBank/DDBJ databases">
        <authorList>
            <person name="Sayadi A."/>
        </authorList>
    </citation>
    <scope>NUCLEOTIDE SEQUENCE</scope>
</reference>
<gene>
    <name evidence="1" type="ORF">ACAOBT_LOCUS23627</name>
</gene>
<keyword evidence="2" id="KW-1185">Reference proteome</keyword>
<sequence>MVRQKCFLCKVEAGKAGSEGISFHRLPANEKQREKWISFLELTEIKPAALIDWKCKTKAKASKIKQEIVKTGEGPANYVPLSDAEKRLLSLMGTKSVQGDDVCEMGFLQVSTS</sequence>
<protein>
    <recommendedName>
        <fullName evidence="3">THAP-type domain-containing protein</fullName>
    </recommendedName>
</protein>
<name>A0A9P0LM18_ACAOB</name>
<accession>A0A9P0LM18</accession>
<evidence type="ECO:0008006" key="3">
    <source>
        <dbReference type="Google" id="ProtNLM"/>
    </source>
</evidence>
<evidence type="ECO:0000313" key="1">
    <source>
        <dbReference type="EMBL" id="CAH1997236.1"/>
    </source>
</evidence>
<organism evidence="1 2">
    <name type="scientific">Acanthoscelides obtectus</name>
    <name type="common">Bean weevil</name>
    <name type="synonym">Bruchus obtectus</name>
    <dbReference type="NCBI Taxonomy" id="200917"/>
    <lineage>
        <taxon>Eukaryota</taxon>
        <taxon>Metazoa</taxon>
        <taxon>Ecdysozoa</taxon>
        <taxon>Arthropoda</taxon>
        <taxon>Hexapoda</taxon>
        <taxon>Insecta</taxon>
        <taxon>Pterygota</taxon>
        <taxon>Neoptera</taxon>
        <taxon>Endopterygota</taxon>
        <taxon>Coleoptera</taxon>
        <taxon>Polyphaga</taxon>
        <taxon>Cucujiformia</taxon>
        <taxon>Chrysomeloidea</taxon>
        <taxon>Chrysomelidae</taxon>
        <taxon>Bruchinae</taxon>
        <taxon>Bruchini</taxon>
        <taxon>Acanthoscelides</taxon>
    </lineage>
</organism>
<proteinExistence type="predicted"/>
<dbReference type="EMBL" id="CAKOFQ010007280">
    <property type="protein sequence ID" value="CAH1997236.1"/>
    <property type="molecule type" value="Genomic_DNA"/>
</dbReference>
<dbReference type="Proteomes" id="UP001152888">
    <property type="component" value="Unassembled WGS sequence"/>
</dbReference>